<sequence>MRRSTSEAEGERPDEIHEDPRPVREAPGEGIGLSIVKRLADLLNAGVQLESSEATGTIFKVLLPKHYDM</sequence>
<dbReference type="Proteomes" id="UP001385892">
    <property type="component" value="Unassembled WGS sequence"/>
</dbReference>
<dbReference type="InterPro" id="IPR003594">
    <property type="entry name" value="HATPase_dom"/>
</dbReference>
<dbReference type="RefSeq" id="WP_340348396.1">
    <property type="nucleotide sequence ID" value="NZ_JBBKZT010000041.1"/>
</dbReference>
<dbReference type="PRINTS" id="PR00344">
    <property type="entry name" value="BCTRLSENSOR"/>
</dbReference>
<evidence type="ECO:0000259" key="4">
    <source>
        <dbReference type="Pfam" id="PF02518"/>
    </source>
</evidence>
<comment type="caution">
    <text evidence="5">The sequence shown here is derived from an EMBL/GenBank/DDBJ whole genome shotgun (WGS) entry which is preliminary data.</text>
</comment>
<dbReference type="EC" id="2.7.13.3" evidence="2"/>
<dbReference type="EMBL" id="JBBKZT010000041">
    <property type="protein sequence ID" value="MEJ8852449.1"/>
    <property type="molecule type" value="Genomic_DNA"/>
</dbReference>
<protein>
    <recommendedName>
        <fullName evidence="2">histidine kinase</fullName>
        <ecNumber evidence="2">2.7.13.3</ecNumber>
    </recommendedName>
</protein>
<dbReference type="GO" id="GO:0005524">
    <property type="term" value="F:ATP binding"/>
    <property type="evidence" value="ECO:0007669"/>
    <property type="project" value="UniProtKB-KW"/>
</dbReference>
<keyword evidence="5" id="KW-0547">Nucleotide-binding</keyword>
<feature type="region of interest" description="Disordered" evidence="3">
    <location>
        <begin position="1"/>
        <end position="29"/>
    </location>
</feature>
<dbReference type="Pfam" id="PF02518">
    <property type="entry name" value="HATPase_c"/>
    <property type="match status" value="1"/>
</dbReference>
<evidence type="ECO:0000313" key="5">
    <source>
        <dbReference type="EMBL" id="MEJ8852449.1"/>
    </source>
</evidence>
<evidence type="ECO:0000256" key="2">
    <source>
        <dbReference type="ARBA" id="ARBA00012438"/>
    </source>
</evidence>
<dbReference type="InterPro" id="IPR004358">
    <property type="entry name" value="Sig_transdc_His_kin-like_C"/>
</dbReference>
<keyword evidence="5" id="KW-0067">ATP-binding</keyword>
<feature type="compositionally biased region" description="Basic and acidic residues" evidence="3">
    <location>
        <begin position="1"/>
        <end position="27"/>
    </location>
</feature>
<feature type="domain" description="Histidine kinase/HSP90-like ATPase" evidence="4">
    <location>
        <begin position="23"/>
        <end position="65"/>
    </location>
</feature>
<evidence type="ECO:0000313" key="6">
    <source>
        <dbReference type="Proteomes" id="UP001385892"/>
    </source>
</evidence>
<evidence type="ECO:0000256" key="3">
    <source>
        <dbReference type="SAM" id="MobiDB-lite"/>
    </source>
</evidence>
<organism evidence="5 6">
    <name type="scientific">Variovorax rhizosphaerae</name>
    <dbReference type="NCBI Taxonomy" id="1836200"/>
    <lineage>
        <taxon>Bacteria</taxon>
        <taxon>Pseudomonadati</taxon>
        <taxon>Pseudomonadota</taxon>
        <taxon>Betaproteobacteria</taxon>
        <taxon>Burkholderiales</taxon>
        <taxon>Comamonadaceae</taxon>
        <taxon>Variovorax</taxon>
    </lineage>
</organism>
<dbReference type="Gene3D" id="3.30.565.10">
    <property type="entry name" value="Histidine kinase-like ATPase, C-terminal domain"/>
    <property type="match status" value="1"/>
</dbReference>
<accession>A0ABU8WYI2</accession>
<keyword evidence="6" id="KW-1185">Reference proteome</keyword>
<comment type="catalytic activity">
    <reaction evidence="1">
        <text>ATP + protein L-histidine = ADP + protein N-phospho-L-histidine.</text>
        <dbReference type="EC" id="2.7.13.3"/>
    </reaction>
</comment>
<proteinExistence type="predicted"/>
<reference evidence="5 6" key="1">
    <citation type="submission" date="2024-03" db="EMBL/GenBank/DDBJ databases">
        <title>Novel species of the genus Variovorax.</title>
        <authorList>
            <person name="Liu Q."/>
            <person name="Xin Y.-H."/>
        </authorList>
    </citation>
    <scope>NUCLEOTIDE SEQUENCE [LARGE SCALE GENOMIC DNA]</scope>
    <source>
        <strain evidence="5 6">KACC 18900</strain>
    </source>
</reference>
<gene>
    <name evidence="5" type="ORF">WKW82_37915</name>
</gene>
<name>A0ABU8WYI2_9BURK</name>
<dbReference type="SUPFAM" id="SSF55874">
    <property type="entry name" value="ATPase domain of HSP90 chaperone/DNA topoisomerase II/histidine kinase"/>
    <property type="match status" value="1"/>
</dbReference>
<evidence type="ECO:0000256" key="1">
    <source>
        <dbReference type="ARBA" id="ARBA00000085"/>
    </source>
</evidence>
<dbReference type="InterPro" id="IPR036890">
    <property type="entry name" value="HATPase_C_sf"/>
</dbReference>